<dbReference type="GO" id="GO:0016757">
    <property type="term" value="F:glycosyltransferase activity"/>
    <property type="evidence" value="ECO:0007669"/>
    <property type="project" value="InterPro"/>
</dbReference>
<dbReference type="PANTHER" id="PTHR46401">
    <property type="entry name" value="GLYCOSYLTRANSFERASE WBBK-RELATED"/>
    <property type="match status" value="1"/>
</dbReference>
<proteinExistence type="predicted"/>
<sequence>MNILLDCRLISDRPTGISRYSEKMLEYYIDKYGMDKIHALVNKKSDKIICKQIVTSLKPFNIGHWLMFPLWLKKTNYSWVISFHYSGLAYPLKNVRSVITVHDLMFELVPNFFNTKLKNLIGKFYYRIIVKQSIRNSDITISVSETTREDISRLYKEDSEISGEGIFLQAESDDSILREKNLEPNNYFLYIGNNRPHKNIDFLKECFRNSKLKHNLKCKLVLVGHTGQSDEDIIYPGILSDEQIVGLYRNAKAFVFPSKYEGFGLPILEALDNKCPVIASDIPAFREFSNSNITYFKLADKAALVDILSRDYKFDESEAQEIINRYSWPQTYKNLDRIFGGLI</sequence>
<dbReference type="CDD" id="cd03809">
    <property type="entry name" value="GT4_MtfB-like"/>
    <property type="match status" value="1"/>
</dbReference>
<feature type="domain" description="Glycosyltransferase subfamily 4-like N-terminal" evidence="3">
    <location>
        <begin position="59"/>
        <end position="156"/>
    </location>
</feature>
<keyword evidence="1 4" id="KW-0808">Transferase</keyword>
<dbReference type="EMBL" id="MK595714">
    <property type="protein sequence ID" value="QHR93075.1"/>
    <property type="molecule type" value="Genomic_DNA"/>
</dbReference>
<dbReference type="Pfam" id="PF13439">
    <property type="entry name" value="Glyco_transf_4"/>
    <property type="match status" value="1"/>
</dbReference>
<dbReference type="PANTHER" id="PTHR46401:SF2">
    <property type="entry name" value="GLYCOSYLTRANSFERASE WBBK-RELATED"/>
    <property type="match status" value="1"/>
</dbReference>
<evidence type="ECO:0000259" key="2">
    <source>
        <dbReference type="Pfam" id="PF00534"/>
    </source>
</evidence>
<organism evidence="4">
    <name type="scientific">Enterobacter cloacae</name>
    <dbReference type="NCBI Taxonomy" id="550"/>
    <lineage>
        <taxon>Bacteria</taxon>
        <taxon>Pseudomonadati</taxon>
        <taxon>Pseudomonadota</taxon>
        <taxon>Gammaproteobacteria</taxon>
        <taxon>Enterobacterales</taxon>
        <taxon>Enterobacteriaceae</taxon>
        <taxon>Enterobacter</taxon>
        <taxon>Enterobacter cloacae complex</taxon>
    </lineage>
</organism>
<evidence type="ECO:0000256" key="1">
    <source>
        <dbReference type="ARBA" id="ARBA00022679"/>
    </source>
</evidence>
<evidence type="ECO:0000259" key="3">
    <source>
        <dbReference type="Pfam" id="PF13439"/>
    </source>
</evidence>
<dbReference type="Gene3D" id="3.40.50.2000">
    <property type="entry name" value="Glycogen Phosphorylase B"/>
    <property type="match status" value="2"/>
</dbReference>
<dbReference type="AlphaFoldDB" id="A0A6B9XVP8"/>
<evidence type="ECO:0000313" key="4">
    <source>
        <dbReference type="EMBL" id="QHR93075.1"/>
    </source>
</evidence>
<dbReference type="Pfam" id="PF00534">
    <property type="entry name" value="Glycos_transf_1"/>
    <property type="match status" value="1"/>
</dbReference>
<protein>
    <submittedName>
        <fullName evidence="4">Glycosyl transferases group 1</fullName>
    </submittedName>
</protein>
<reference evidence="4" key="1">
    <citation type="submission" date="2019-03" db="EMBL/GenBank/DDBJ databases">
        <title>Genetic characterization of the O-antigen and development of a molecular serotyping scheme for Enterobacter cloacae.</title>
        <authorList>
            <person name="Li Y."/>
            <person name="Huang J."/>
            <person name="Wang X."/>
            <person name="Xu C."/>
            <person name="Han T."/>
            <person name="Guo X."/>
        </authorList>
    </citation>
    <scope>NUCLEOTIDE SEQUENCE</scope>
    <source>
        <strain evidence="4">NCTC 11570</strain>
    </source>
</reference>
<accession>A0A6B9XVP8</accession>
<feature type="domain" description="Glycosyl transferase family 1" evidence="2">
    <location>
        <begin position="181"/>
        <end position="294"/>
    </location>
</feature>
<dbReference type="SUPFAM" id="SSF53756">
    <property type="entry name" value="UDP-Glycosyltransferase/glycogen phosphorylase"/>
    <property type="match status" value="1"/>
</dbReference>
<name>A0A6B9XVP8_ENTCL</name>
<dbReference type="InterPro" id="IPR028098">
    <property type="entry name" value="Glyco_trans_4-like_N"/>
</dbReference>
<dbReference type="InterPro" id="IPR001296">
    <property type="entry name" value="Glyco_trans_1"/>
</dbReference>